<comment type="caution">
    <text evidence="1">The sequence shown here is derived from an EMBL/GenBank/DDBJ whole genome shotgun (WGS) entry which is preliminary data.</text>
</comment>
<protein>
    <submittedName>
        <fullName evidence="1">Uncharacterized protein</fullName>
    </submittedName>
</protein>
<organism evidence="1 2">
    <name type="scientific">Parasponia andersonii</name>
    <name type="common">Sponia andersonii</name>
    <dbReference type="NCBI Taxonomy" id="3476"/>
    <lineage>
        <taxon>Eukaryota</taxon>
        <taxon>Viridiplantae</taxon>
        <taxon>Streptophyta</taxon>
        <taxon>Embryophyta</taxon>
        <taxon>Tracheophyta</taxon>
        <taxon>Spermatophyta</taxon>
        <taxon>Magnoliopsida</taxon>
        <taxon>eudicotyledons</taxon>
        <taxon>Gunneridae</taxon>
        <taxon>Pentapetalae</taxon>
        <taxon>rosids</taxon>
        <taxon>fabids</taxon>
        <taxon>Rosales</taxon>
        <taxon>Cannabaceae</taxon>
        <taxon>Parasponia</taxon>
    </lineage>
</organism>
<proteinExistence type="predicted"/>
<keyword evidence="2" id="KW-1185">Reference proteome</keyword>
<gene>
    <name evidence="1" type="ORF">PanWU01x14_073260</name>
</gene>
<name>A0A2P5DE28_PARAD</name>
<dbReference type="AlphaFoldDB" id="A0A2P5DE28"/>
<reference evidence="2" key="1">
    <citation type="submission" date="2016-06" db="EMBL/GenBank/DDBJ databases">
        <title>Parallel loss of symbiosis genes in relatives of nitrogen-fixing non-legume Parasponia.</title>
        <authorList>
            <person name="Van Velzen R."/>
            <person name="Holmer R."/>
            <person name="Bu F."/>
            <person name="Rutten L."/>
            <person name="Van Zeijl A."/>
            <person name="Liu W."/>
            <person name="Santuari L."/>
            <person name="Cao Q."/>
            <person name="Sharma T."/>
            <person name="Shen D."/>
            <person name="Roswanjaya Y."/>
            <person name="Wardhani T."/>
            <person name="Kalhor M.S."/>
            <person name="Jansen J."/>
            <person name="Van den Hoogen J."/>
            <person name="Gungor B."/>
            <person name="Hartog M."/>
            <person name="Hontelez J."/>
            <person name="Verver J."/>
            <person name="Yang W.-C."/>
            <person name="Schijlen E."/>
            <person name="Repin R."/>
            <person name="Schilthuizen M."/>
            <person name="Schranz E."/>
            <person name="Heidstra R."/>
            <person name="Miyata K."/>
            <person name="Fedorova E."/>
            <person name="Kohlen W."/>
            <person name="Bisseling T."/>
            <person name="Smit S."/>
            <person name="Geurts R."/>
        </authorList>
    </citation>
    <scope>NUCLEOTIDE SEQUENCE [LARGE SCALE GENOMIC DNA]</scope>
    <source>
        <strain evidence="2">cv. WU1-14</strain>
    </source>
</reference>
<dbReference type="Proteomes" id="UP000237105">
    <property type="component" value="Unassembled WGS sequence"/>
</dbReference>
<dbReference type="EMBL" id="JXTB01000044">
    <property type="protein sequence ID" value="PON71529.1"/>
    <property type="molecule type" value="Genomic_DNA"/>
</dbReference>
<accession>A0A2P5DE28</accession>
<evidence type="ECO:0000313" key="1">
    <source>
        <dbReference type="EMBL" id="PON71529.1"/>
    </source>
</evidence>
<evidence type="ECO:0000313" key="2">
    <source>
        <dbReference type="Proteomes" id="UP000237105"/>
    </source>
</evidence>
<dbReference type="OrthoDB" id="10454064at2759"/>
<sequence length="165" mass="19084">MEIRDFRFENRDFAKKSVDWSIELTQLGLITGYYEFFYTMLAKKKVLKIKKEKQEKGEVIIQKRGLAKALDLVNPLRLLRTWNTSKGLDIYKPTATSTLHLFPLLSSLGEAKEKNRKLRLYLPHRSLLILVRLDHDSWSSVDHCKTLPGGVGEKEQKAEVRPSKG</sequence>